<protein>
    <submittedName>
        <fullName evidence="2">VOC family protein</fullName>
    </submittedName>
</protein>
<dbReference type="Proteomes" id="UP000285655">
    <property type="component" value="Unassembled WGS sequence"/>
</dbReference>
<organism evidence="2 3">
    <name type="scientific">candidate division WS5 bacterium</name>
    <dbReference type="NCBI Taxonomy" id="2093353"/>
    <lineage>
        <taxon>Bacteria</taxon>
        <taxon>candidate division WS5</taxon>
    </lineage>
</organism>
<dbReference type="InterPro" id="IPR004360">
    <property type="entry name" value="Glyas_Fos-R_dOase_dom"/>
</dbReference>
<evidence type="ECO:0000259" key="1">
    <source>
        <dbReference type="PROSITE" id="PS51819"/>
    </source>
</evidence>
<dbReference type="Pfam" id="PF00903">
    <property type="entry name" value="Glyoxalase"/>
    <property type="match status" value="1"/>
</dbReference>
<evidence type="ECO:0000313" key="2">
    <source>
        <dbReference type="EMBL" id="RJO61437.1"/>
    </source>
</evidence>
<comment type="caution">
    <text evidence="2">The sequence shown here is derived from an EMBL/GenBank/DDBJ whole genome shotgun (WGS) entry which is preliminary data.</text>
</comment>
<dbReference type="SUPFAM" id="SSF54593">
    <property type="entry name" value="Glyoxalase/Bleomycin resistance protein/Dihydroxybiphenyl dioxygenase"/>
    <property type="match status" value="1"/>
</dbReference>
<accession>A0A419DED9</accession>
<dbReference type="AlphaFoldDB" id="A0A419DED9"/>
<feature type="domain" description="VOC" evidence="1">
    <location>
        <begin position="3"/>
        <end position="116"/>
    </location>
</feature>
<dbReference type="InterPro" id="IPR037523">
    <property type="entry name" value="VOC_core"/>
</dbReference>
<dbReference type="InterPro" id="IPR029068">
    <property type="entry name" value="Glyas_Bleomycin-R_OHBP_Dase"/>
</dbReference>
<gene>
    <name evidence="2" type="ORF">C4544_02890</name>
</gene>
<reference evidence="2 3" key="1">
    <citation type="journal article" date="2017" name="ISME J.">
        <title>Energy and carbon metabolisms in a deep terrestrial subsurface fluid microbial community.</title>
        <authorList>
            <person name="Momper L."/>
            <person name="Jungbluth S.P."/>
            <person name="Lee M.D."/>
            <person name="Amend J.P."/>
        </authorList>
    </citation>
    <scope>NUCLEOTIDE SEQUENCE [LARGE SCALE GENOMIC DNA]</scope>
    <source>
        <strain evidence="2">SURF_29</strain>
    </source>
</reference>
<sequence length="121" mass="13614">MPRVVHFEFGADDTKRAVKFYKEVFGWKFDEYPGPVEYWLATTGDEKEAGINGAIAPRQEGWNVSNAIDVPDVDEYINIIKEKGGEVLTEKMAIPGVGYMAYFKDTEGNVLSIYQDDPNAK</sequence>
<proteinExistence type="predicted"/>
<dbReference type="Gene3D" id="3.10.180.10">
    <property type="entry name" value="2,3-Dihydroxybiphenyl 1,2-Dioxygenase, domain 1"/>
    <property type="match status" value="1"/>
</dbReference>
<dbReference type="EMBL" id="QZJW01000019">
    <property type="protein sequence ID" value="RJO61437.1"/>
    <property type="molecule type" value="Genomic_DNA"/>
</dbReference>
<evidence type="ECO:0000313" key="3">
    <source>
        <dbReference type="Proteomes" id="UP000285655"/>
    </source>
</evidence>
<name>A0A419DED9_9BACT</name>
<dbReference type="PROSITE" id="PS51819">
    <property type="entry name" value="VOC"/>
    <property type="match status" value="1"/>
</dbReference>
<dbReference type="PANTHER" id="PTHR33993:SF2">
    <property type="entry name" value="VOC DOMAIN-CONTAINING PROTEIN"/>
    <property type="match status" value="1"/>
</dbReference>
<dbReference type="CDD" id="cd07247">
    <property type="entry name" value="SgaA_N_like"/>
    <property type="match status" value="1"/>
</dbReference>
<dbReference type="PANTHER" id="PTHR33993">
    <property type="entry name" value="GLYOXALASE-RELATED"/>
    <property type="match status" value="1"/>
</dbReference>
<dbReference type="InterPro" id="IPR052164">
    <property type="entry name" value="Anthracycline_SecMetBiosynth"/>
</dbReference>